<feature type="transmembrane region" description="Helical" evidence="8">
    <location>
        <begin position="366"/>
        <end position="387"/>
    </location>
</feature>
<dbReference type="Gene3D" id="1.10.8.1310">
    <property type="match status" value="1"/>
</dbReference>
<feature type="region of interest" description="Disordered" evidence="7">
    <location>
        <begin position="1"/>
        <end position="30"/>
    </location>
</feature>
<dbReference type="CTD" id="128637"/>
<proteinExistence type="predicted"/>
<dbReference type="Ensembl" id="ENSFHET00000023395.1">
    <property type="protein sequence ID" value="ENSFHEP00000015314.1"/>
    <property type="gene ID" value="ENSFHEG00000016946.1"/>
</dbReference>
<feature type="compositionally biased region" description="Polar residues" evidence="7">
    <location>
        <begin position="344"/>
        <end position="354"/>
    </location>
</feature>
<sequence length="397" mass="45382">MSTARSVRASSPMNGRQDWETRRKRKTADISQALSADPVDVATLRRMAISEGGLLTDEIRCQVWPRLLNIPPHLLDQEPEKVERDNNKDYNQVLLDVQRSLRRFPPGMPDEQREGLQEELIDIILRVLQRNPQLHYYQGYHDIVVTFLLVVGERLATVLVEKLSTHHLRDFMDPTMDNTKHILNYLMPIIERVNPEVHDFMQQAEVGTVFALSWLITWFGHVLSDFRHVVRLYDFFLACHPLMPIYFAAVIVLHREEEVLDCECDMAMVHHLLSQIPQDLPYETLISRAGDLFVQFPPSELAREAAAHESMATSTFKDFELASTQQRPDAVLRRRRRQKPAPPESSTANPVMTVAQPSTARRFVRLAVMGLTVALGAAALAVVNTALEWAPKLDLFP</sequence>
<dbReference type="OrthoDB" id="206700at2759"/>
<comment type="subcellular location">
    <subcellularLocation>
        <location evidence="1">Membrane</location>
        <topology evidence="1">Multi-pass membrane protein</topology>
    </subcellularLocation>
</comment>
<dbReference type="SUPFAM" id="SSF47923">
    <property type="entry name" value="Ypt/Rab-GAP domain of gyp1p"/>
    <property type="match status" value="2"/>
</dbReference>
<dbReference type="PANTHER" id="PTHR20913">
    <property type="entry name" value="TBC1 DOMAIN FAMILY MEMBER 20/GTPASE"/>
    <property type="match status" value="1"/>
</dbReference>
<dbReference type="STRING" id="8078.ENSFHEP00000015314"/>
<feature type="compositionally biased region" description="Polar residues" evidence="7">
    <location>
        <begin position="1"/>
        <end position="14"/>
    </location>
</feature>
<evidence type="ECO:0000256" key="6">
    <source>
        <dbReference type="ARBA" id="ARBA00067516"/>
    </source>
</evidence>
<organism evidence="10 11">
    <name type="scientific">Fundulus heteroclitus</name>
    <name type="common">Killifish</name>
    <name type="synonym">Mummichog</name>
    <dbReference type="NCBI Taxonomy" id="8078"/>
    <lineage>
        <taxon>Eukaryota</taxon>
        <taxon>Metazoa</taxon>
        <taxon>Chordata</taxon>
        <taxon>Craniata</taxon>
        <taxon>Vertebrata</taxon>
        <taxon>Euteleostomi</taxon>
        <taxon>Actinopterygii</taxon>
        <taxon>Neopterygii</taxon>
        <taxon>Teleostei</taxon>
        <taxon>Neoteleostei</taxon>
        <taxon>Acanthomorphata</taxon>
        <taxon>Ovalentaria</taxon>
        <taxon>Atherinomorphae</taxon>
        <taxon>Cyprinodontiformes</taxon>
        <taxon>Fundulidae</taxon>
        <taxon>Fundulus</taxon>
    </lineage>
</organism>
<evidence type="ECO:0000256" key="3">
    <source>
        <dbReference type="ARBA" id="ARBA00022692"/>
    </source>
</evidence>
<dbReference type="PANTHER" id="PTHR20913:SF10">
    <property type="entry name" value="TBC1 DOMAIN FAMILY MEMBER 20"/>
    <property type="match status" value="1"/>
</dbReference>
<name>A0A3Q2PQN3_FUNHE</name>
<dbReference type="FunFam" id="1.10.472.80:FF:000024">
    <property type="entry name" value="TBC1 domain family member 20"/>
    <property type="match status" value="1"/>
</dbReference>
<reference evidence="10" key="2">
    <citation type="submission" date="2025-09" db="UniProtKB">
        <authorList>
            <consortium name="Ensembl"/>
        </authorList>
    </citation>
    <scope>IDENTIFICATION</scope>
</reference>
<evidence type="ECO:0000256" key="8">
    <source>
        <dbReference type="SAM" id="Phobius"/>
    </source>
</evidence>
<evidence type="ECO:0000313" key="10">
    <source>
        <dbReference type="Ensembl" id="ENSFHEP00000015314.1"/>
    </source>
</evidence>
<keyword evidence="3 8" id="KW-0812">Transmembrane</keyword>
<evidence type="ECO:0000313" key="11">
    <source>
        <dbReference type="Proteomes" id="UP000265000"/>
    </source>
</evidence>
<evidence type="ECO:0000259" key="9">
    <source>
        <dbReference type="PROSITE" id="PS50086"/>
    </source>
</evidence>
<keyword evidence="5 8" id="KW-0472">Membrane</keyword>
<dbReference type="Proteomes" id="UP000265000">
    <property type="component" value="Unplaced"/>
</dbReference>
<dbReference type="GeneTree" id="ENSGT00390000014944"/>
<dbReference type="GeneID" id="105935997"/>
<dbReference type="GO" id="GO:0007030">
    <property type="term" value="P:Golgi organization"/>
    <property type="evidence" value="ECO:0007669"/>
    <property type="project" value="UniProtKB-ARBA"/>
</dbReference>
<dbReference type="Pfam" id="PF00566">
    <property type="entry name" value="RabGAP-TBC"/>
    <property type="match status" value="1"/>
</dbReference>
<dbReference type="GO" id="GO:0016050">
    <property type="term" value="P:vesicle organization"/>
    <property type="evidence" value="ECO:0007669"/>
    <property type="project" value="UniProtKB-ARBA"/>
</dbReference>
<dbReference type="GO" id="GO:0005096">
    <property type="term" value="F:GTPase activator activity"/>
    <property type="evidence" value="ECO:0007669"/>
    <property type="project" value="UniProtKB-KW"/>
</dbReference>
<keyword evidence="4 8" id="KW-1133">Transmembrane helix</keyword>
<dbReference type="InterPro" id="IPR045913">
    <property type="entry name" value="TBC20/Gyp8-like"/>
</dbReference>
<evidence type="ECO:0000256" key="2">
    <source>
        <dbReference type="ARBA" id="ARBA00022468"/>
    </source>
</evidence>
<evidence type="ECO:0000256" key="7">
    <source>
        <dbReference type="SAM" id="MobiDB-lite"/>
    </source>
</evidence>
<feature type="region of interest" description="Disordered" evidence="7">
    <location>
        <begin position="323"/>
        <end position="354"/>
    </location>
</feature>
<keyword evidence="11" id="KW-1185">Reference proteome</keyword>
<evidence type="ECO:0000256" key="5">
    <source>
        <dbReference type="ARBA" id="ARBA00023136"/>
    </source>
</evidence>
<dbReference type="RefSeq" id="XP_012732085.1">
    <property type="nucleotide sequence ID" value="XM_012876631.3"/>
</dbReference>
<dbReference type="GO" id="GO:0006888">
    <property type="term" value="P:endoplasmic reticulum to Golgi vesicle-mediated transport"/>
    <property type="evidence" value="ECO:0007669"/>
    <property type="project" value="TreeGrafter"/>
</dbReference>
<dbReference type="InterPro" id="IPR000195">
    <property type="entry name" value="Rab-GAP-TBC_dom"/>
</dbReference>
<reference evidence="10" key="1">
    <citation type="submission" date="2025-08" db="UniProtKB">
        <authorList>
            <consortium name="Ensembl"/>
        </authorList>
    </citation>
    <scope>IDENTIFICATION</scope>
</reference>
<dbReference type="AlphaFoldDB" id="A0A3Q2PQN3"/>
<keyword evidence="2" id="KW-0343">GTPase activation</keyword>
<dbReference type="Gene3D" id="1.10.472.80">
    <property type="entry name" value="Ypt/Rab-GAP domain of gyp1p, domain 3"/>
    <property type="match status" value="1"/>
</dbReference>
<protein>
    <recommendedName>
        <fullName evidence="6">TBC1 domain family member 20</fullName>
    </recommendedName>
</protein>
<evidence type="ECO:0000256" key="1">
    <source>
        <dbReference type="ARBA" id="ARBA00004141"/>
    </source>
</evidence>
<accession>A0A3Q2PQN3</accession>
<evidence type="ECO:0000256" key="4">
    <source>
        <dbReference type="ARBA" id="ARBA00022989"/>
    </source>
</evidence>
<dbReference type="GO" id="GO:0005789">
    <property type="term" value="C:endoplasmic reticulum membrane"/>
    <property type="evidence" value="ECO:0007669"/>
    <property type="project" value="TreeGrafter"/>
</dbReference>
<feature type="domain" description="Rab-GAP TBC" evidence="9">
    <location>
        <begin position="54"/>
        <end position="240"/>
    </location>
</feature>
<dbReference type="PROSITE" id="PS50086">
    <property type="entry name" value="TBC_RABGAP"/>
    <property type="match status" value="1"/>
</dbReference>
<dbReference type="SMART" id="SM00164">
    <property type="entry name" value="TBC"/>
    <property type="match status" value="1"/>
</dbReference>
<dbReference type="FunFam" id="1.10.8.1310:FF:000001">
    <property type="entry name" value="TBC1 domain family, member 20"/>
    <property type="match status" value="1"/>
</dbReference>
<dbReference type="InterPro" id="IPR035969">
    <property type="entry name" value="Rab-GAP_TBC_sf"/>
</dbReference>